<dbReference type="AlphaFoldDB" id="A0A7R8Z9D8"/>
<reference evidence="1" key="1">
    <citation type="submission" date="2020-11" db="EMBL/GenBank/DDBJ databases">
        <authorList>
            <person name="Tran Van P."/>
        </authorList>
    </citation>
    <scope>NUCLEOTIDE SEQUENCE</scope>
</reference>
<dbReference type="Gene3D" id="3.90.660.10">
    <property type="match status" value="1"/>
</dbReference>
<organism evidence="1">
    <name type="scientific">Timema douglasi</name>
    <name type="common">Walking stick</name>
    <dbReference type="NCBI Taxonomy" id="61478"/>
    <lineage>
        <taxon>Eukaryota</taxon>
        <taxon>Metazoa</taxon>
        <taxon>Ecdysozoa</taxon>
        <taxon>Arthropoda</taxon>
        <taxon>Hexapoda</taxon>
        <taxon>Insecta</taxon>
        <taxon>Pterygota</taxon>
        <taxon>Neoptera</taxon>
        <taxon>Polyneoptera</taxon>
        <taxon>Phasmatodea</taxon>
        <taxon>Timematodea</taxon>
        <taxon>Timematoidea</taxon>
        <taxon>Timematidae</taxon>
        <taxon>Timema</taxon>
    </lineage>
</organism>
<name>A0A7R8Z9D8_TIMDO</name>
<accession>A0A7R8Z9D8</accession>
<dbReference type="EMBL" id="OA568066">
    <property type="protein sequence ID" value="CAD7201127.1"/>
    <property type="molecule type" value="Genomic_DNA"/>
</dbReference>
<evidence type="ECO:0000313" key="1">
    <source>
        <dbReference type="EMBL" id="CAD7201127.1"/>
    </source>
</evidence>
<protein>
    <submittedName>
        <fullName evidence="1">Uncharacterized protein</fullName>
    </submittedName>
</protein>
<gene>
    <name evidence="1" type="ORF">TDIB3V08_LOCUS7330</name>
</gene>
<sequence length="69" mass="7974">MPLVVLPTSRTWKGEGGLSVESENRKMKIHFDPPLSSHRYGLLQRSPMGLVLKCIIFFNHLFWAEKGEY</sequence>
<proteinExistence type="predicted"/>